<name>A0A384KUA5_BACAN</name>
<protein>
    <submittedName>
        <fullName evidence="1">Uncharacterized protein</fullName>
    </submittedName>
</protein>
<dbReference type="EMBL" id="AE017334">
    <property type="protein sequence ID" value="AAT29573.1"/>
    <property type="molecule type" value="Genomic_DNA"/>
</dbReference>
<accession>Q81YZ8</accession>
<proteinExistence type="predicted"/>
<evidence type="ECO:0000313" key="2">
    <source>
        <dbReference type="Proteomes" id="UP000000594"/>
    </source>
</evidence>
<dbReference type="PATRIC" id="fig|1392.232.peg.5448"/>
<accession>E9QSK5</accession>
<organism evidence="1 2">
    <name type="scientific">Bacillus anthracis</name>
    <name type="common">anthrax bacterium</name>
    <dbReference type="NCBI Taxonomy" id="1392"/>
    <lineage>
        <taxon>Bacteria</taxon>
        <taxon>Bacillati</taxon>
        <taxon>Bacillota</taxon>
        <taxon>Bacilli</taxon>
        <taxon>Bacillales</taxon>
        <taxon>Bacillaceae</taxon>
        <taxon>Bacillus</taxon>
        <taxon>Bacillus cereus group</taxon>
    </lineage>
</organism>
<dbReference type="KEGG" id="bar:GBAA_0479"/>
<dbReference type="Proteomes" id="UP000000594">
    <property type="component" value="Chromosome"/>
</dbReference>
<keyword evidence="2" id="KW-1185">Reference proteome</keyword>
<evidence type="ECO:0000313" key="1">
    <source>
        <dbReference type="EMBL" id="AAT29573.1"/>
    </source>
</evidence>
<accession>E9QSK4</accession>
<reference evidence="1 2" key="1">
    <citation type="journal article" date="2009" name="J. Bacteriol.">
        <title>The complete genome sequence of Bacillus anthracis Ames 'Ancestor'.</title>
        <authorList>
            <person name="Ravel J."/>
            <person name="Jiang L."/>
            <person name="Stanley S.T."/>
            <person name="Wilson M.R."/>
            <person name="Decker R.S."/>
            <person name="Read T.D."/>
            <person name="Worsham P."/>
            <person name="Keim P.S."/>
            <person name="Salzberg S.L."/>
            <person name="Fraser-Liggett C.M."/>
            <person name="Rasko D.A."/>
        </authorList>
    </citation>
    <scope>NUCLEOTIDE SEQUENCE [LARGE SCALE GENOMIC DNA]</scope>
    <source>
        <strain evidence="2">Ames ancestor</strain>
    </source>
</reference>
<dbReference type="GeneID" id="45020532"/>
<dbReference type="SUPFAM" id="SSF52266">
    <property type="entry name" value="SGNH hydrolase"/>
    <property type="match status" value="1"/>
</dbReference>
<accession>A0A0F7RMP8</accession>
<sequence>MADAPKLTGEETIKQSYYKINMAIDNSNDALKTAKDSLTSPVSNARIDPKAVTKDKLGDDVDYQTTALGGAIIGDNVMWEKVAIFGPKSNMTEEFTDNNELEFGKKLLKLTVTSTSNYKQLLNPGTSEHANAGVEIPVYAKRYKKISGALNYKINKATGETLIRAGITVRYTDGTIQKSTMFKLKADGKEYADVFEQDIDNTKTISSMYLYISGGDVNDVIKISYVSFWMGKTNDNIFDKSLLLSKIGDVDSSVTIIKENNRINWFTDAKNIIQNKPMIKQGNELESSGSFLQKGIKNLNVNNIMGTPFWFEFECNSDSATPYFRFELPELMKKLHEIRQSGLKLSKVNATVELYFPYNLKHNVTYRLLSKKITGEWHFFPLKTITKNTGAQTITIQLNEDIDSVIDTLGDYLTVYVTFQSALNTQKVYLGWMDIWMDDDKQVLFSENFDGRAILPGTVVEQSLEKSLQEKINGTTVSNNPKKQLRVAMTGSSITWGKGLLDDGFVREIDYYLRDYLSNTYLHSDPSLLFKGANSIITNEKFYKRTARKMTGTESSVSFSLVGDELSIVHGLERSNKGAAIIELYVDGQLYDTFSNYNTEPYGNTVVNAIGDGTTVKFDLGRAFTYNHVVKVNGITLVGKINDAESGATFPNGHDYMIIRKYGQNPDTQETEVHHFLYLKNAPAARANIEVTMSYGENIIYTKSTIGEITESIEGALESRYGDDEISFDPANPAALSSGLDFRETDERSVKTWNFAEYKEREFMFKIKGYDPRANKTVSPYFILNFITNRMHYIMNAGIGGWTAEKLYNDNGLRNYHYLMRFDPDILFVESGTNDDWDSANQFVATKTITDVTEAALRRYPTLWLKSSKYVAVDNYTIETAALTIEEVTRNSVKINGTNTDLSSVKKGDYLIIGDYHFDEREVVTRIIDTWDIATRTATFKKPLKPQEILNIRKLSDLTGRTVMVKRIDGFISWLDKVVDGVRQYNEDVQIGLVSTGLCAFTTRLLLGYPDKIKELALQKECTFANAFDFIKRFQYNQTRVGSAFLNSANNTTSSGSNEYNLVNASGVDINVAQKLRGIRNYSIKVDGIERYGDGCYIDNAYGYYFKPATTSSNLTIDNWNNKVTTKIAADYVTTKLVFTKDIPPNGAKIEVSFSTEKWSSDDCHMGSLGGIHMYKNSLIDAMQIMICKSIG</sequence>
<gene>
    <name evidence="1" type="ordered locus">GBAA_0479</name>
</gene>
<accession>A0A384KUA5</accession>
<dbReference type="AlphaFoldDB" id="A0A384KUA5"/>
<dbReference type="OrthoDB" id="2667409at2"/>
<dbReference type="RefSeq" id="WP_000752640.1">
    <property type="nucleotide sequence ID" value="NZ_AP014833.1"/>
</dbReference>
<accession>Q6I3U4</accession>
<accession>Q6KXK8</accession>
<dbReference type="OMA" id="QKSTMFN"/>